<keyword evidence="1" id="KW-0378">Hydrolase</keyword>
<evidence type="ECO:0000256" key="1">
    <source>
        <dbReference type="ARBA" id="ARBA00022801"/>
    </source>
</evidence>
<dbReference type="Pfam" id="PF01520">
    <property type="entry name" value="Amidase_3"/>
    <property type="match status" value="1"/>
</dbReference>
<dbReference type="PANTHER" id="PTHR30404">
    <property type="entry name" value="N-ACETYLMURAMOYL-L-ALANINE AMIDASE"/>
    <property type="match status" value="1"/>
</dbReference>
<evidence type="ECO:0000313" key="4">
    <source>
        <dbReference type="Proteomes" id="UP000619534"/>
    </source>
</evidence>
<comment type="caution">
    <text evidence="3">The sequence shown here is derived from an EMBL/GenBank/DDBJ whole genome shotgun (WGS) entry which is preliminary data.</text>
</comment>
<feature type="domain" description="MurNAc-LAA" evidence="2">
    <location>
        <begin position="119"/>
        <end position="230"/>
    </location>
</feature>
<dbReference type="CDD" id="cd02696">
    <property type="entry name" value="MurNAc-LAA"/>
    <property type="match status" value="1"/>
</dbReference>
<organism evidence="3 4">
    <name type="scientific">Thalassobacillus devorans</name>
    <dbReference type="NCBI Taxonomy" id="279813"/>
    <lineage>
        <taxon>Bacteria</taxon>
        <taxon>Bacillati</taxon>
        <taxon>Bacillota</taxon>
        <taxon>Bacilli</taxon>
        <taxon>Bacillales</taxon>
        <taxon>Bacillaceae</taxon>
        <taxon>Thalassobacillus</taxon>
    </lineage>
</organism>
<dbReference type="PANTHER" id="PTHR30404:SF0">
    <property type="entry name" value="N-ACETYLMURAMOYL-L-ALANINE AMIDASE AMIC"/>
    <property type="match status" value="1"/>
</dbReference>
<name>A0ABQ1PTD7_9BACI</name>
<proteinExistence type="predicted"/>
<evidence type="ECO:0000259" key="2">
    <source>
        <dbReference type="SMART" id="SM00646"/>
    </source>
</evidence>
<accession>A0ABQ1PTD7</accession>
<gene>
    <name evidence="3" type="primary">cwlD</name>
    <name evidence="3" type="ORF">GCM10007216_37350</name>
</gene>
<dbReference type="EMBL" id="BMCJ01000010">
    <property type="protein sequence ID" value="GGD03191.1"/>
    <property type="molecule type" value="Genomic_DNA"/>
</dbReference>
<sequence>MYHRLKVFTWLCGLALLIFLIAYPVQEAKDTWQTWSLPLAGKVIVLDPGHGGVDGGAEGPEEDNVQEKDIALNITKYLQDYLQQGGALVYLTRSDDRDLAAEDTDGYSRRKTEDLRNRLAFIHEKEPDIFLSIHLNALPASEWRGAQTFYYPDLERSEHLAKFIQAEIVRNLENTERSVLAINGMYLLKHANVPGALVEAGFLSNPHERNLLKKDSYQRKMAASIYEGILRYSSEEEYAGSN</sequence>
<reference evidence="4" key="1">
    <citation type="journal article" date="2019" name="Int. J. Syst. Evol. Microbiol.">
        <title>The Global Catalogue of Microorganisms (GCM) 10K type strain sequencing project: providing services to taxonomists for standard genome sequencing and annotation.</title>
        <authorList>
            <consortium name="The Broad Institute Genomics Platform"/>
            <consortium name="The Broad Institute Genome Sequencing Center for Infectious Disease"/>
            <person name="Wu L."/>
            <person name="Ma J."/>
        </authorList>
    </citation>
    <scope>NUCLEOTIDE SEQUENCE [LARGE SCALE GENOMIC DNA]</scope>
    <source>
        <strain evidence="4">CCM 7282</strain>
    </source>
</reference>
<dbReference type="SUPFAM" id="SSF53187">
    <property type="entry name" value="Zn-dependent exopeptidases"/>
    <property type="match status" value="1"/>
</dbReference>
<dbReference type="Proteomes" id="UP000619534">
    <property type="component" value="Unassembled WGS sequence"/>
</dbReference>
<dbReference type="SMART" id="SM00646">
    <property type="entry name" value="Ami_3"/>
    <property type="match status" value="1"/>
</dbReference>
<dbReference type="InterPro" id="IPR002508">
    <property type="entry name" value="MurNAc-LAA_cat"/>
</dbReference>
<dbReference type="NCBIfam" id="TIGR02883">
    <property type="entry name" value="spore_cwlD"/>
    <property type="match status" value="1"/>
</dbReference>
<dbReference type="RefSeq" id="WP_148349929.1">
    <property type="nucleotide sequence ID" value="NZ_BMCJ01000010.1"/>
</dbReference>
<keyword evidence="4" id="KW-1185">Reference proteome</keyword>
<dbReference type="InterPro" id="IPR014234">
    <property type="entry name" value="Spore_CwlD"/>
</dbReference>
<dbReference type="Gene3D" id="3.40.630.40">
    <property type="entry name" value="Zn-dependent exopeptidases"/>
    <property type="match status" value="1"/>
</dbReference>
<protein>
    <submittedName>
        <fullName evidence="3">Germination-specific N-acetylmuramoyl-L-alanine amidase</fullName>
    </submittedName>
</protein>
<evidence type="ECO:0000313" key="3">
    <source>
        <dbReference type="EMBL" id="GGD03191.1"/>
    </source>
</evidence>
<dbReference type="InterPro" id="IPR050695">
    <property type="entry name" value="N-acetylmuramoyl_amidase_3"/>
</dbReference>